<organism evidence="5 6">
    <name type="scientific">Gekko japonicus</name>
    <name type="common">Schlegel's Japanese gecko</name>
    <dbReference type="NCBI Taxonomy" id="146911"/>
    <lineage>
        <taxon>Eukaryota</taxon>
        <taxon>Metazoa</taxon>
        <taxon>Chordata</taxon>
        <taxon>Craniata</taxon>
        <taxon>Vertebrata</taxon>
        <taxon>Euteleostomi</taxon>
        <taxon>Lepidosauria</taxon>
        <taxon>Squamata</taxon>
        <taxon>Bifurcata</taxon>
        <taxon>Gekkota</taxon>
        <taxon>Gekkonidae</taxon>
        <taxon>Gekkoninae</taxon>
        <taxon>Gekko</taxon>
    </lineage>
</organism>
<feature type="transmembrane region" description="Helical" evidence="4">
    <location>
        <begin position="6"/>
        <end position="25"/>
    </location>
</feature>
<dbReference type="RefSeq" id="XP_015266024.1">
    <property type="nucleotide sequence ID" value="XM_015410538.1"/>
</dbReference>
<keyword evidence="4" id="KW-0812">Transmembrane</keyword>
<dbReference type="GeneID" id="107109831"/>
<keyword evidence="2" id="KW-0560">Oxidoreductase</keyword>
<dbReference type="PANTHER" id="PTHR43313">
    <property type="entry name" value="SHORT-CHAIN DEHYDROGENASE/REDUCTASE FAMILY 9C"/>
    <property type="match status" value="1"/>
</dbReference>
<dbReference type="Gene3D" id="3.40.50.720">
    <property type="entry name" value="NAD(P)-binding Rossmann-like Domain"/>
    <property type="match status" value="1"/>
</dbReference>
<dbReference type="PROSITE" id="PS00061">
    <property type="entry name" value="ADH_SHORT"/>
    <property type="match status" value="1"/>
</dbReference>
<evidence type="ECO:0000256" key="3">
    <source>
        <dbReference type="RuleBase" id="RU000363"/>
    </source>
</evidence>
<feature type="transmembrane region" description="Helical" evidence="4">
    <location>
        <begin position="63"/>
        <end position="83"/>
    </location>
</feature>
<dbReference type="InterPro" id="IPR002347">
    <property type="entry name" value="SDR_fam"/>
</dbReference>
<dbReference type="PRINTS" id="PR00081">
    <property type="entry name" value="GDHRDH"/>
</dbReference>
<evidence type="ECO:0000256" key="2">
    <source>
        <dbReference type="ARBA" id="ARBA00023002"/>
    </source>
</evidence>
<keyword evidence="4" id="KW-1133">Transmembrane helix</keyword>
<evidence type="ECO:0000256" key="1">
    <source>
        <dbReference type="ARBA" id="ARBA00006484"/>
    </source>
</evidence>
<dbReference type="SUPFAM" id="SSF51735">
    <property type="entry name" value="NAD(P)-binding Rossmann-fold domains"/>
    <property type="match status" value="1"/>
</dbReference>
<name>A0ABM1JX37_GEKJA</name>
<keyword evidence="4" id="KW-0472">Membrane</keyword>
<dbReference type="Proteomes" id="UP000694871">
    <property type="component" value="Unplaced"/>
</dbReference>
<keyword evidence="5" id="KW-1185">Reference proteome</keyword>
<evidence type="ECO:0000313" key="6">
    <source>
        <dbReference type="RefSeq" id="XP_015266024.1"/>
    </source>
</evidence>
<dbReference type="CDD" id="cd09805">
    <property type="entry name" value="type2_17beta_HSD-like_SDR_c"/>
    <property type="match status" value="1"/>
</dbReference>
<dbReference type="InterPro" id="IPR036291">
    <property type="entry name" value="NAD(P)-bd_dom_sf"/>
</dbReference>
<sequence length="391" mass="43178">MYLSEAGNPLLIYLGVTLVFGGVILYRAKQKRAEKEISFCCGLVLLFLLEIVCFATLQSSLGLLIFSLACLLCCFYLPAPAMLPVDRKAVLITGSDSGIGHELARFLDHLGFVVFAGVLNERGSGAEELRKTCSERLSVLQLDITNSQQIQEAFLEVKKKLENADLWGVINNAGILGFPADAELLPMNNYKQCMEVNFFGPVEVSKTFIPLLRKAKGRIINISSMAGGVPMPKFAAYGASKAALSMFSGVMRQELSKWGVKVAAVHPSGFRTSIQGTPEQWNTLEQNLLEKLTPDVKEDYGEEYLLAQKVLLSRMPNISRPDLSPVLWDVLHALLAKSPHGLYTPGKDAYKYLFIFHYFPLWFYDRCMSRLAAVPVAPKALKAAEAKGKNS</sequence>
<evidence type="ECO:0000313" key="5">
    <source>
        <dbReference type="Proteomes" id="UP000694871"/>
    </source>
</evidence>
<reference evidence="6" key="1">
    <citation type="submission" date="2025-08" db="UniProtKB">
        <authorList>
            <consortium name="RefSeq"/>
        </authorList>
    </citation>
    <scope>IDENTIFICATION</scope>
</reference>
<dbReference type="PRINTS" id="PR00080">
    <property type="entry name" value="SDRFAMILY"/>
</dbReference>
<gene>
    <name evidence="6" type="primary">HSD17B2</name>
</gene>
<dbReference type="PANTHER" id="PTHR43313:SF3">
    <property type="entry name" value="17-BETA-HYDROXYSTEROID DEHYDROGENASE TYPE 2"/>
    <property type="match status" value="1"/>
</dbReference>
<dbReference type="Pfam" id="PF00106">
    <property type="entry name" value="adh_short"/>
    <property type="match status" value="1"/>
</dbReference>
<comment type="similarity">
    <text evidence="1 3">Belongs to the short-chain dehydrogenases/reductases (SDR) family.</text>
</comment>
<dbReference type="InterPro" id="IPR020904">
    <property type="entry name" value="Sc_DH/Rdtase_CS"/>
</dbReference>
<protein>
    <submittedName>
        <fullName evidence="6">Estradiol 17-beta-dehydrogenase 2</fullName>
    </submittedName>
</protein>
<evidence type="ECO:0000256" key="4">
    <source>
        <dbReference type="SAM" id="Phobius"/>
    </source>
</evidence>
<proteinExistence type="inferred from homology"/>
<feature type="transmembrane region" description="Helical" evidence="4">
    <location>
        <begin position="37"/>
        <end position="57"/>
    </location>
</feature>
<accession>A0ABM1JX37</accession>